<evidence type="ECO:0000313" key="3">
    <source>
        <dbReference type="EMBL" id="MBK1656838.1"/>
    </source>
</evidence>
<dbReference type="Proteomes" id="UP000697995">
    <property type="component" value="Unassembled WGS sequence"/>
</dbReference>
<dbReference type="InterPro" id="IPR032876">
    <property type="entry name" value="J_dom"/>
</dbReference>
<evidence type="ECO:0000313" key="4">
    <source>
        <dbReference type="Proteomes" id="UP000697995"/>
    </source>
</evidence>
<sequence length="762" mass="79926">MPPIAIAVVAAAASAIVATAPAVIAILGVQGAIIAGAVLGAVISVGLGMLFQGSQKSVQQNAQDSKQLIRSPVSPRRVVYGRAKISGSIVYAFSGGVYQEKLWLVIALTAHPIDAFEAIHINDESFSLLDGSIYSGGTMSGGRFGGSKTGKFVLGLYDGTQTVADAGLISASPDGWSSAHKLQGCAYAIVNLTFDKDLFQNGIPNVSFTIRGKKVFDPRSSSTYWTDNWALCIRDYLTSSDGLACASGEYDDATIIAAANISDEAVPLNLSGTLTQPRYRLNGSFTLDEKPIDIMEQMLTAGAGALTYVAGAYQLFAGAYVSPSATLTASDFAGTIEVQTKPTRAELFNGIKGTYVEPQKYWQAAEFLNIQDSTARAADGEDIWREVEYRFVINQDHARRLALQTLKRMRAPLVVKAPLRYAGLTLKVWDTVALTLPDFGWSAKPFRVVAWSFDPAQGTVNATFQEEQVAAYAWTYDVAAGVPNVPTTTLVDPLTIPAPTGLTIAATTALQGDGGTVPALAVSWTAAAHPFVTAYEVNWRVTGSTPWATVQVADPSTRFVIAPVLSGVGYDVRVRAIAQLASSPWTGTATATGAPDTTAPGAPTGATVTAVPKGFVIRWTNAADADLDNVEVWESPTTSGYYQVARSRTNFITLSGYNPADVRYFAIRSVDRSGNTSGFAFIGPATVPRNATNDIASNAITGSGNVALTAGISLTRPGSGYAFGSLGGLTITLNGDGRAIIFARAPYLNGSTGSGSGSGGSE</sequence>
<dbReference type="EMBL" id="NRSG01000004">
    <property type="protein sequence ID" value="MBK1656838.1"/>
    <property type="molecule type" value="Genomic_DNA"/>
</dbReference>
<evidence type="ECO:0000259" key="2">
    <source>
        <dbReference type="PROSITE" id="PS50853"/>
    </source>
</evidence>
<dbReference type="RefSeq" id="WP_133217839.1">
    <property type="nucleotide sequence ID" value="NZ_NRSG01000004.1"/>
</dbReference>
<dbReference type="InterPro" id="IPR013783">
    <property type="entry name" value="Ig-like_fold"/>
</dbReference>
<proteinExistence type="predicted"/>
<dbReference type="InterPro" id="IPR036116">
    <property type="entry name" value="FN3_sf"/>
</dbReference>
<organism evidence="3 4">
    <name type="scientific">Paracraurococcus ruber</name>
    <dbReference type="NCBI Taxonomy" id="77675"/>
    <lineage>
        <taxon>Bacteria</taxon>
        <taxon>Pseudomonadati</taxon>
        <taxon>Pseudomonadota</taxon>
        <taxon>Alphaproteobacteria</taxon>
        <taxon>Acetobacterales</taxon>
        <taxon>Roseomonadaceae</taxon>
        <taxon>Paracraurococcus</taxon>
    </lineage>
</organism>
<keyword evidence="1" id="KW-0812">Transmembrane</keyword>
<keyword evidence="4" id="KW-1185">Reference proteome</keyword>
<protein>
    <recommendedName>
        <fullName evidence="2">Fibronectin type-III domain-containing protein</fullName>
    </recommendedName>
</protein>
<comment type="caution">
    <text evidence="3">The sequence shown here is derived from an EMBL/GenBank/DDBJ whole genome shotgun (WGS) entry which is preliminary data.</text>
</comment>
<dbReference type="Gene3D" id="2.60.40.10">
    <property type="entry name" value="Immunoglobulins"/>
    <property type="match status" value="2"/>
</dbReference>
<dbReference type="CDD" id="cd00063">
    <property type="entry name" value="FN3"/>
    <property type="match status" value="1"/>
</dbReference>
<feature type="transmembrane region" description="Helical" evidence="1">
    <location>
        <begin position="32"/>
        <end position="51"/>
    </location>
</feature>
<name>A0ABS1CR50_9PROT</name>
<keyword evidence="1" id="KW-1133">Transmembrane helix</keyword>
<gene>
    <name evidence="3" type="ORF">CKO45_01175</name>
</gene>
<dbReference type="PROSITE" id="PS50853">
    <property type="entry name" value="FN3"/>
    <property type="match status" value="1"/>
</dbReference>
<dbReference type="InterPro" id="IPR003961">
    <property type="entry name" value="FN3_dom"/>
</dbReference>
<reference evidence="3 4" key="1">
    <citation type="journal article" date="2020" name="Microorganisms">
        <title>Osmotic Adaptation and Compatible Solute Biosynthesis of Phototrophic Bacteria as Revealed from Genome Analyses.</title>
        <authorList>
            <person name="Imhoff J.F."/>
            <person name="Rahn T."/>
            <person name="Kunzel S."/>
            <person name="Keller A."/>
            <person name="Neulinger S.C."/>
        </authorList>
    </citation>
    <scope>NUCLEOTIDE SEQUENCE [LARGE SCALE GENOMIC DNA]</scope>
    <source>
        <strain evidence="3 4">DSM 15382</strain>
    </source>
</reference>
<evidence type="ECO:0000256" key="1">
    <source>
        <dbReference type="SAM" id="Phobius"/>
    </source>
</evidence>
<dbReference type="Pfam" id="PF13550">
    <property type="entry name" value="Phage-tail_3"/>
    <property type="match status" value="1"/>
</dbReference>
<feature type="domain" description="Fibronectin type-III" evidence="2">
    <location>
        <begin position="498"/>
        <end position="597"/>
    </location>
</feature>
<accession>A0ABS1CR50</accession>
<dbReference type="SUPFAM" id="SSF49265">
    <property type="entry name" value="Fibronectin type III"/>
    <property type="match status" value="1"/>
</dbReference>
<keyword evidence="1" id="KW-0472">Membrane</keyword>